<dbReference type="PATRIC" id="fig|1127696.3.peg.200"/>
<comment type="caution">
    <text evidence="1">The sequence shown here is derived from an EMBL/GenBank/DDBJ whole genome shotgun (WGS) entry which is preliminary data.</text>
</comment>
<name>L1NHT4_9PORP</name>
<proteinExistence type="predicted"/>
<dbReference type="Proteomes" id="UP000010408">
    <property type="component" value="Unassembled WGS sequence"/>
</dbReference>
<accession>L1NHT4</accession>
<organism evidence="1 2">
    <name type="scientific">Porphyromonas catoniae F0037</name>
    <dbReference type="NCBI Taxonomy" id="1127696"/>
    <lineage>
        <taxon>Bacteria</taxon>
        <taxon>Pseudomonadati</taxon>
        <taxon>Bacteroidota</taxon>
        <taxon>Bacteroidia</taxon>
        <taxon>Bacteroidales</taxon>
        <taxon>Porphyromonadaceae</taxon>
        <taxon>Porphyromonas</taxon>
    </lineage>
</organism>
<gene>
    <name evidence="1" type="ORF">HMPREF9134_00243</name>
</gene>
<evidence type="ECO:0000313" key="2">
    <source>
        <dbReference type="Proteomes" id="UP000010408"/>
    </source>
</evidence>
<evidence type="ECO:0000313" key="1">
    <source>
        <dbReference type="EMBL" id="EKY02800.1"/>
    </source>
</evidence>
<dbReference type="AlphaFoldDB" id="L1NHT4"/>
<dbReference type="EMBL" id="AMEQ01000010">
    <property type="protein sequence ID" value="EKY02800.1"/>
    <property type="molecule type" value="Genomic_DNA"/>
</dbReference>
<dbReference type="HOGENOM" id="CLU_2975398_0_0_10"/>
<protein>
    <submittedName>
        <fullName evidence="1">Uncharacterized protein</fullName>
    </submittedName>
</protein>
<reference evidence="1 2" key="1">
    <citation type="submission" date="2012-05" db="EMBL/GenBank/DDBJ databases">
        <authorList>
            <person name="Weinstock G."/>
            <person name="Sodergren E."/>
            <person name="Lobos E.A."/>
            <person name="Fulton L."/>
            <person name="Fulton R."/>
            <person name="Courtney L."/>
            <person name="Fronick C."/>
            <person name="O'Laughlin M."/>
            <person name="Godfrey J."/>
            <person name="Wilson R.M."/>
            <person name="Miner T."/>
            <person name="Farmer C."/>
            <person name="Delehaunty K."/>
            <person name="Cordes M."/>
            <person name="Minx P."/>
            <person name="Tomlinson C."/>
            <person name="Chen J."/>
            <person name="Wollam A."/>
            <person name="Pepin K.H."/>
            <person name="Bhonagiri V."/>
            <person name="Zhang X."/>
            <person name="Suruliraj S."/>
            <person name="Warren W."/>
            <person name="Mitreva M."/>
            <person name="Mardis E.R."/>
            <person name="Wilson R.K."/>
        </authorList>
    </citation>
    <scope>NUCLEOTIDE SEQUENCE [LARGE SCALE GENOMIC DNA]</scope>
    <source>
        <strain evidence="1 2">F0037</strain>
    </source>
</reference>
<sequence length="58" mass="6706">MDDAVLANQANDMKPFHFTKSRVIFVPFTGTKYAYLQKNSLGVWSVYARQAPRLYFVC</sequence>
<dbReference type="STRING" id="1127696.HMPREF9134_00243"/>